<evidence type="ECO:0000313" key="3">
    <source>
        <dbReference type="EMBL" id="KVK84650.1"/>
    </source>
</evidence>
<dbReference type="InterPro" id="IPR038721">
    <property type="entry name" value="IS701-like_DDE_dom"/>
</dbReference>
<sequence>MHLTARAWEHELEVLHQRLGELFKRPEPRQRSLAYMKGLLGTVERKNGWQLAEWIGEATPDGVQHLLERAQWNAHAARDVLREYVVEKLGERDAVLIVDETGFVKKGQHSAGVQRQYSGTAGRIENSQIGVFLCYAGRGGAAFIDRELYVPKAWTDDRVRCEAAGIPESVEFATKPQLARSMLERVLDAGVPCGWVTGDEVYGGDRHLRLWLESRDQSFVLAVAKNEPLWWQGPNYVRADQIAESLPARAWRRLSAGAGAKGERLYDWALTPLWRLQVTAEERRFGHYLLVRRSLDEKRERAYYVMYAPRSKATRQTVASVAGRRWEIETGFEVTKGECGLDQYEVRRWHGWYRHITLSLLAHAVLVVLRVGGKKHLKNRYRSACRRYAG</sequence>
<keyword evidence="1" id="KW-0812">Transmembrane</keyword>
<keyword evidence="1" id="KW-1133">Transmembrane helix</keyword>
<dbReference type="EMBL" id="LOYH01000037">
    <property type="protein sequence ID" value="KVK84650.1"/>
    <property type="molecule type" value="Genomic_DNA"/>
</dbReference>
<dbReference type="PANTHER" id="PTHR33627:SF1">
    <property type="entry name" value="TRANSPOSASE"/>
    <property type="match status" value="1"/>
</dbReference>
<dbReference type="RefSeq" id="WP_059729280.1">
    <property type="nucleotide sequence ID" value="NZ_LOYH01000037.1"/>
</dbReference>
<dbReference type="Proteomes" id="UP000069001">
    <property type="component" value="Unassembled WGS sequence"/>
</dbReference>
<dbReference type="InterPro" id="IPR039365">
    <property type="entry name" value="IS701-like"/>
</dbReference>
<reference evidence="3 4" key="1">
    <citation type="submission" date="2015-11" db="EMBL/GenBank/DDBJ databases">
        <title>Expanding the genomic diversity of Burkholderia species for the development of highly accurate diagnostics.</title>
        <authorList>
            <person name="Sahl J."/>
            <person name="Keim P."/>
            <person name="Wagner D."/>
        </authorList>
    </citation>
    <scope>NUCLEOTIDE SEQUENCE [LARGE SCALE GENOMIC DNA]</scope>
    <source>
        <strain evidence="3 4">MSMB1302</strain>
    </source>
</reference>
<dbReference type="PANTHER" id="PTHR33627">
    <property type="entry name" value="TRANSPOSASE"/>
    <property type="match status" value="1"/>
</dbReference>
<comment type="caution">
    <text evidence="3">The sequence shown here is derived from an EMBL/GenBank/DDBJ whole genome shotgun (WGS) entry which is preliminary data.</text>
</comment>
<dbReference type="Pfam" id="PF13546">
    <property type="entry name" value="DDE_5"/>
    <property type="match status" value="1"/>
</dbReference>
<dbReference type="SUPFAM" id="SSF53098">
    <property type="entry name" value="Ribonuclease H-like"/>
    <property type="match status" value="1"/>
</dbReference>
<proteinExistence type="predicted"/>
<organism evidence="3 4">
    <name type="scientific">Burkholderia cepacia</name>
    <name type="common">Pseudomonas cepacia</name>
    <dbReference type="NCBI Taxonomy" id="292"/>
    <lineage>
        <taxon>Bacteria</taxon>
        <taxon>Pseudomonadati</taxon>
        <taxon>Pseudomonadota</taxon>
        <taxon>Betaproteobacteria</taxon>
        <taxon>Burkholderiales</taxon>
        <taxon>Burkholderiaceae</taxon>
        <taxon>Burkholderia</taxon>
        <taxon>Burkholderia cepacia complex</taxon>
    </lineage>
</organism>
<keyword evidence="1" id="KW-0472">Membrane</keyword>
<gene>
    <name evidence="3" type="ORF">WS90_11785</name>
</gene>
<feature type="transmembrane region" description="Helical" evidence="1">
    <location>
        <begin position="352"/>
        <end position="372"/>
    </location>
</feature>
<dbReference type="InterPro" id="IPR012337">
    <property type="entry name" value="RNaseH-like_sf"/>
</dbReference>
<evidence type="ECO:0000256" key="1">
    <source>
        <dbReference type="SAM" id="Phobius"/>
    </source>
</evidence>
<accession>A0A103ZRC6</accession>
<protein>
    <submittedName>
        <fullName evidence="3">Transposase</fullName>
    </submittedName>
</protein>
<dbReference type="NCBIfam" id="NF033540">
    <property type="entry name" value="transpos_IS701"/>
    <property type="match status" value="1"/>
</dbReference>
<name>A0A103ZRC6_BURCE</name>
<dbReference type="AlphaFoldDB" id="A0A103ZRC6"/>
<evidence type="ECO:0000313" key="4">
    <source>
        <dbReference type="Proteomes" id="UP000069001"/>
    </source>
</evidence>
<feature type="domain" description="Transposase IS701-like DDE" evidence="2">
    <location>
        <begin position="20"/>
        <end position="237"/>
    </location>
</feature>
<evidence type="ECO:0000259" key="2">
    <source>
        <dbReference type="Pfam" id="PF13546"/>
    </source>
</evidence>